<name>A0ABW4HYZ2_9SPHN</name>
<proteinExistence type="predicted"/>
<comment type="caution">
    <text evidence="1">The sequence shown here is derived from an EMBL/GenBank/DDBJ whole genome shotgun (WGS) entry which is preliminary data.</text>
</comment>
<keyword evidence="2" id="KW-1185">Reference proteome</keyword>
<accession>A0ABW4HYZ2</accession>
<evidence type="ECO:0000313" key="2">
    <source>
        <dbReference type="Proteomes" id="UP001597115"/>
    </source>
</evidence>
<dbReference type="Proteomes" id="UP001597115">
    <property type="component" value="Unassembled WGS sequence"/>
</dbReference>
<sequence length="83" mass="9347">MAGIVITALLALSMWVAIVLLARHQRRAADLPALPGQLSAAERRRLYKRLGLDPALLAHPRPRYEAKVIPFRPDARRRRSTEA</sequence>
<organism evidence="1 2">
    <name type="scientific">Sphingomonas tabacisoli</name>
    <dbReference type="NCBI Taxonomy" id="2249466"/>
    <lineage>
        <taxon>Bacteria</taxon>
        <taxon>Pseudomonadati</taxon>
        <taxon>Pseudomonadota</taxon>
        <taxon>Alphaproteobacteria</taxon>
        <taxon>Sphingomonadales</taxon>
        <taxon>Sphingomonadaceae</taxon>
        <taxon>Sphingomonas</taxon>
    </lineage>
</organism>
<evidence type="ECO:0000313" key="1">
    <source>
        <dbReference type="EMBL" id="MFD1610381.1"/>
    </source>
</evidence>
<gene>
    <name evidence="1" type="ORF">ACFSCW_01040</name>
</gene>
<dbReference type="EMBL" id="JBHUDY010000001">
    <property type="protein sequence ID" value="MFD1610381.1"/>
    <property type="molecule type" value="Genomic_DNA"/>
</dbReference>
<dbReference type="RefSeq" id="WP_380886002.1">
    <property type="nucleotide sequence ID" value="NZ_JBHUDY010000001.1"/>
</dbReference>
<protein>
    <submittedName>
        <fullName evidence="1">Uncharacterized protein</fullName>
    </submittedName>
</protein>
<reference evidence="2" key="1">
    <citation type="journal article" date="2019" name="Int. J. Syst. Evol. Microbiol.">
        <title>The Global Catalogue of Microorganisms (GCM) 10K type strain sequencing project: providing services to taxonomists for standard genome sequencing and annotation.</title>
        <authorList>
            <consortium name="The Broad Institute Genomics Platform"/>
            <consortium name="The Broad Institute Genome Sequencing Center for Infectious Disease"/>
            <person name="Wu L."/>
            <person name="Ma J."/>
        </authorList>
    </citation>
    <scope>NUCLEOTIDE SEQUENCE [LARGE SCALE GENOMIC DNA]</scope>
    <source>
        <strain evidence="2">CGMCC 1.16275</strain>
    </source>
</reference>